<dbReference type="InterPro" id="IPR050855">
    <property type="entry name" value="NDM-1-like"/>
</dbReference>
<dbReference type="InterPro" id="IPR036866">
    <property type="entry name" value="RibonucZ/Hydroxyglut_hydro"/>
</dbReference>
<dbReference type="SUPFAM" id="SSF56281">
    <property type="entry name" value="Metallo-hydrolase/oxidoreductase"/>
    <property type="match status" value="1"/>
</dbReference>
<accession>A0A344L976</accession>
<keyword evidence="2" id="KW-0378">Hydrolase</keyword>
<name>A0A344L976_9PSEU</name>
<dbReference type="InterPro" id="IPR001279">
    <property type="entry name" value="Metallo-B-lactamas"/>
</dbReference>
<organism evidence="2 3">
    <name type="scientific">Amycolatopsis albispora</name>
    <dbReference type="NCBI Taxonomy" id="1804986"/>
    <lineage>
        <taxon>Bacteria</taxon>
        <taxon>Bacillati</taxon>
        <taxon>Actinomycetota</taxon>
        <taxon>Actinomycetes</taxon>
        <taxon>Pseudonocardiales</taxon>
        <taxon>Pseudonocardiaceae</taxon>
        <taxon>Amycolatopsis</taxon>
    </lineage>
</organism>
<reference evidence="2 3" key="1">
    <citation type="submission" date="2016-04" db="EMBL/GenBank/DDBJ databases">
        <title>Complete genome sequence and analysis of deep-sea sediment isolate, Amycolatopsis sp. WP1.</title>
        <authorList>
            <person name="Wang H."/>
            <person name="Chen S."/>
            <person name="Wu Q."/>
        </authorList>
    </citation>
    <scope>NUCLEOTIDE SEQUENCE [LARGE SCALE GENOMIC DNA]</scope>
    <source>
        <strain evidence="2 3">WP1</strain>
    </source>
</reference>
<dbReference type="OrthoDB" id="2971563at2"/>
<dbReference type="PANTHER" id="PTHR42951">
    <property type="entry name" value="METALLO-BETA-LACTAMASE DOMAIN-CONTAINING"/>
    <property type="match status" value="1"/>
</dbReference>
<dbReference type="RefSeq" id="WP_113693853.1">
    <property type="nucleotide sequence ID" value="NZ_CP015163.1"/>
</dbReference>
<dbReference type="GO" id="GO:0016787">
    <property type="term" value="F:hydrolase activity"/>
    <property type="evidence" value="ECO:0007669"/>
    <property type="project" value="UniProtKB-KW"/>
</dbReference>
<dbReference type="SMART" id="SM00849">
    <property type="entry name" value="Lactamase_B"/>
    <property type="match status" value="1"/>
</dbReference>
<dbReference type="Pfam" id="PF00753">
    <property type="entry name" value="Lactamase_B"/>
    <property type="match status" value="1"/>
</dbReference>
<gene>
    <name evidence="2" type="ORF">A4R43_20545</name>
</gene>
<evidence type="ECO:0000313" key="2">
    <source>
        <dbReference type="EMBL" id="AXB44600.1"/>
    </source>
</evidence>
<dbReference type="Proteomes" id="UP000250434">
    <property type="component" value="Chromosome"/>
</dbReference>
<dbReference type="Gene3D" id="3.60.15.10">
    <property type="entry name" value="Ribonuclease Z/Hydroxyacylglutathione hydrolase-like"/>
    <property type="match status" value="1"/>
</dbReference>
<dbReference type="AlphaFoldDB" id="A0A344L976"/>
<sequence>MEMIEVVPNLYLLRFAVGQAYLWRDADELTLVDAGWAGDGTKIAEAILGLGLDRENLVRIVLTHFHEDHAGGAAELRAWADAPVFAHRLDAPVIRGEVPPPEPRLADWERPLYEQVASGKLVGPPTPVDHELEHDDVIEFGGGARVLSIPGHTDGSIALHLPRQGVLFTGDTIAEHEGQVIPGVFNLDVERVHRSFRELAALDVEVACFGHGGPLAADAGRILRRSAEALG</sequence>
<protein>
    <submittedName>
        <fullName evidence="2">MBL fold metallo-hydrolase</fullName>
    </submittedName>
</protein>
<evidence type="ECO:0000259" key="1">
    <source>
        <dbReference type="SMART" id="SM00849"/>
    </source>
</evidence>
<proteinExistence type="predicted"/>
<feature type="domain" description="Metallo-beta-lactamase" evidence="1">
    <location>
        <begin position="17"/>
        <end position="211"/>
    </location>
</feature>
<evidence type="ECO:0000313" key="3">
    <source>
        <dbReference type="Proteomes" id="UP000250434"/>
    </source>
</evidence>
<dbReference type="EMBL" id="CP015163">
    <property type="protein sequence ID" value="AXB44600.1"/>
    <property type="molecule type" value="Genomic_DNA"/>
</dbReference>
<dbReference type="KEGG" id="aab:A4R43_20545"/>
<dbReference type="CDD" id="cd07721">
    <property type="entry name" value="yflN-like_MBL-fold"/>
    <property type="match status" value="1"/>
</dbReference>
<keyword evidence="3" id="KW-1185">Reference proteome</keyword>